<dbReference type="Pfam" id="PF13170">
    <property type="entry name" value="DUF4003"/>
    <property type="match status" value="1"/>
</dbReference>
<dbReference type="AlphaFoldDB" id="A0A0L9Y8J5"/>
<dbReference type="Proteomes" id="UP000473681">
    <property type="component" value="Unassembled WGS sequence"/>
</dbReference>
<protein>
    <submittedName>
        <fullName evidence="1">DUF4003 family protein</fullName>
    </submittedName>
</protein>
<evidence type="ECO:0000313" key="1">
    <source>
        <dbReference type="EMBL" id="NFF86440.1"/>
    </source>
</evidence>
<dbReference type="OrthoDB" id="1906650at2"/>
<dbReference type="Proteomes" id="UP000476820">
    <property type="component" value="Unassembled WGS sequence"/>
</dbReference>
<dbReference type="EMBL" id="SWOV01000001">
    <property type="protein sequence ID" value="NFF86440.1"/>
    <property type="molecule type" value="Genomic_DNA"/>
</dbReference>
<evidence type="ECO:0000313" key="2">
    <source>
        <dbReference type="EMBL" id="NFN35709.1"/>
    </source>
</evidence>
<comment type="caution">
    <text evidence="1">The sequence shown here is derived from an EMBL/GenBank/DDBJ whole genome shotgun (WGS) entry which is preliminary data.</text>
</comment>
<accession>A0A0L9Y8J5</accession>
<organism evidence="1 4">
    <name type="scientific">Clostridium botulinum</name>
    <dbReference type="NCBI Taxonomy" id="1491"/>
    <lineage>
        <taxon>Bacteria</taxon>
        <taxon>Bacillati</taxon>
        <taxon>Bacillota</taxon>
        <taxon>Clostridia</taxon>
        <taxon>Eubacteriales</taxon>
        <taxon>Clostridiaceae</taxon>
        <taxon>Clostridium</taxon>
    </lineage>
</organism>
<proteinExistence type="predicted"/>
<reference evidence="3 4" key="1">
    <citation type="submission" date="2019-04" db="EMBL/GenBank/DDBJ databases">
        <title>Genome sequencing of Clostridium botulinum Groups I-IV and Clostridium butyricum.</title>
        <authorList>
            <person name="Brunt J."/>
            <person name="Van Vliet A.H.M."/>
            <person name="Stringer S.C."/>
            <person name="Carter A.T."/>
            <person name="Peck M.W."/>
        </authorList>
    </citation>
    <scope>NUCLEOTIDE SEQUENCE [LARGE SCALE GENOMIC DNA]</scope>
    <source>
        <strain evidence="1 4">1605</strain>
        <strain evidence="2 3">CB-K-33E</strain>
    </source>
</reference>
<name>A0A0L9Y8J5_CLOBO</name>
<evidence type="ECO:0000313" key="3">
    <source>
        <dbReference type="Proteomes" id="UP000473681"/>
    </source>
</evidence>
<dbReference type="RefSeq" id="WP_053342329.1">
    <property type="nucleotide sequence ID" value="NZ_JACBDB010000004.1"/>
</dbReference>
<dbReference type="EMBL" id="SWVK01000015">
    <property type="protein sequence ID" value="NFN35709.1"/>
    <property type="molecule type" value="Genomic_DNA"/>
</dbReference>
<sequence length="313" mass="37144">MDVDLKSKVDIFKDYYKDISRTLIFDNNKVKVLESLLYIINKNEVDKSELKSIRKYISKSELNSVFNGNVKKAMSAFLCSNFQYENIVKDTIIIYDNLVNKGFKKDKYLELLSFIITLRFHKKEYDNILNNMLKAKTEIKSKIQGIDEFKLMNICFINLSMFSREYDQLVRKYLKIYFKLLRKNFDKKEAFFIVLAMINLDEIDYTSYINNVIEIKSYLNNTKMEIKEEHYLLLGLSSLIIENNSEFVDNISEVYNELCEKRAIKKDQLVLVSITLVLYEYIEIISEDDEDLFTENEINIVKKLIEYLTVLLI</sequence>
<gene>
    <name evidence="1" type="ORF">FC774_00765</name>
    <name evidence="2" type="ORF">FDB51_11365</name>
</gene>
<evidence type="ECO:0000313" key="4">
    <source>
        <dbReference type="Proteomes" id="UP000476820"/>
    </source>
</evidence>
<dbReference type="InterPro" id="IPR025062">
    <property type="entry name" value="DUF4003"/>
</dbReference>